<feature type="region of interest" description="Disordered" evidence="1">
    <location>
        <begin position="1"/>
        <end position="42"/>
    </location>
</feature>
<dbReference type="AlphaFoldDB" id="A0A7S4DFD3"/>
<organism evidence="2">
    <name type="scientific">Lotharella globosa</name>
    <dbReference type="NCBI Taxonomy" id="91324"/>
    <lineage>
        <taxon>Eukaryota</taxon>
        <taxon>Sar</taxon>
        <taxon>Rhizaria</taxon>
        <taxon>Cercozoa</taxon>
        <taxon>Chlorarachniophyceae</taxon>
        <taxon>Lotharella</taxon>
    </lineage>
</organism>
<accession>A0A7S4DFD3</accession>
<sequence>MSKWVPPSIRRKREEEARRRADKKLNNAKEAPKPVMTVRSPDAKRVRFSIDDEVRHVPKLTWTQIRGDFRDPNGDEGPDYCYLGQERRNRLQNFYRNYLCADTFKAWRDYTKKRLDEIGMDDLGSPTTSTRPIPIEIENVDNETPLGKVGSNPDYRVKDPRVSIPVQRPHSYPSILPDIRPPRPGKKRDSPGLLASPSKRSCVMLEKLKLGSPLANSTSNPRFSYDSSHSQRSMNTDSTSRSSNIDAEFRGRKTFSLPGAVRTSAPDTKLNPTDGRPTGSVLGSISGANNKMCGKNQRDKHLPPKIPIGIPPKSFIGFQVNQEPKFNRSSLQSWST</sequence>
<feature type="region of interest" description="Disordered" evidence="1">
    <location>
        <begin position="143"/>
        <end position="198"/>
    </location>
</feature>
<evidence type="ECO:0000256" key="1">
    <source>
        <dbReference type="SAM" id="MobiDB-lite"/>
    </source>
</evidence>
<feature type="compositionally biased region" description="Polar residues" evidence="1">
    <location>
        <begin position="214"/>
        <end position="245"/>
    </location>
</feature>
<reference evidence="2" key="1">
    <citation type="submission" date="2021-01" db="EMBL/GenBank/DDBJ databases">
        <authorList>
            <person name="Corre E."/>
            <person name="Pelletier E."/>
            <person name="Niang G."/>
            <person name="Scheremetjew M."/>
            <person name="Finn R."/>
            <person name="Kale V."/>
            <person name="Holt S."/>
            <person name="Cochrane G."/>
            <person name="Meng A."/>
            <person name="Brown T."/>
            <person name="Cohen L."/>
        </authorList>
    </citation>
    <scope>NUCLEOTIDE SEQUENCE</scope>
    <source>
        <strain evidence="2">CCCM811</strain>
    </source>
</reference>
<name>A0A7S4DFD3_9EUKA</name>
<protein>
    <submittedName>
        <fullName evidence="2">Uncharacterized protein</fullName>
    </submittedName>
</protein>
<feature type="region of interest" description="Disordered" evidence="1">
    <location>
        <begin position="212"/>
        <end position="289"/>
    </location>
</feature>
<evidence type="ECO:0000313" key="2">
    <source>
        <dbReference type="EMBL" id="CAE0646006.1"/>
    </source>
</evidence>
<gene>
    <name evidence="2" type="ORF">LGLO00237_LOCUS1583</name>
</gene>
<feature type="compositionally biased region" description="Basic and acidic residues" evidence="1">
    <location>
        <begin position="12"/>
        <end position="32"/>
    </location>
</feature>
<dbReference type="EMBL" id="HBIV01002316">
    <property type="protein sequence ID" value="CAE0646006.1"/>
    <property type="molecule type" value="Transcribed_RNA"/>
</dbReference>
<proteinExistence type="predicted"/>